<organism evidence="1 2">
    <name type="scientific">Neohortaea acidophila</name>
    <dbReference type="NCBI Taxonomy" id="245834"/>
    <lineage>
        <taxon>Eukaryota</taxon>
        <taxon>Fungi</taxon>
        <taxon>Dikarya</taxon>
        <taxon>Ascomycota</taxon>
        <taxon>Pezizomycotina</taxon>
        <taxon>Dothideomycetes</taxon>
        <taxon>Dothideomycetidae</taxon>
        <taxon>Mycosphaerellales</taxon>
        <taxon>Teratosphaeriaceae</taxon>
        <taxon>Neohortaea</taxon>
    </lineage>
</organism>
<sequence length="258" mass="29630">MNPTLFDLDNDDLMGLGDLGQITQRAIEGEGATDDQIDVLNLINQSYLPRDLNPLQRAAITNTPIDRLNSTTNTGFLTRLRKTNPVAKHSANLVIDALCAIPEQMLRRATFPPFIHAHWHRQTLPQPLAVCMRIAQMFALRTPDVTPFIWRTILAEQRRFVEQAFQLSKEDLLAAMQAHIVYLTMRIIDGVMESPEWNVEMATSHTVVCDRFLELCNGKFCEDEQKVPSLTWEDWIFAESRRRQASVQSGMRYREWCS</sequence>
<dbReference type="EMBL" id="MU001641">
    <property type="protein sequence ID" value="KAF2479363.1"/>
    <property type="molecule type" value="Genomic_DNA"/>
</dbReference>
<dbReference type="OrthoDB" id="5423818at2759"/>
<evidence type="ECO:0000313" key="1">
    <source>
        <dbReference type="EMBL" id="KAF2479363.1"/>
    </source>
</evidence>
<protein>
    <submittedName>
        <fullName evidence="1">Uncharacterized protein</fullName>
    </submittedName>
</protein>
<proteinExistence type="predicted"/>
<gene>
    <name evidence="1" type="ORF">BDY17DRAFT_37184</name>
</gene>
<keyword evidence="2" id="KW-1185">Reference proteome</keyword>
<evidence type="ECO:0000313" key="2">
    <source>
        <dbReference type="Proteomes" id="UP000799767"/>
    </source>
</evidence>
<name>A0A6A6PIK4_9PEZI</name>
<dbReference type="RefSeq" id="XP_033585933.1">
    <property type="nucleotide sequence ID" value="XM_033738316.1"/>
</dbReference>
<accession>A0A6A6PIK4</accession>
<dbReference type="Proteomes" id="UP000799767">
    <property type="component" value="Unassembled WGS sequence"/>
</dbReference>
<dbReference type="AlphaFoldDB" id="A0A6A6PIK4"/>
<dbReference type="GeneID" id="54479318"/>
<reference evidence="1" key="1">
    <citation type="journal article" date="2020" name="Stud. Mycol.">
        <title>101 Dothideomycetes genomes: a test case for predicting lifestyles and emergence of pathogens.</title>
        <authorList>
            <person name="Haridas S."/>
            <person name="Albert R."/>
            <person name="Binder M."/>
            <person name="Bloem J."/>
            <person name="Labutti K."/>
            <person name="Salamov A."/>
            <person name="Andreopoulos B."/>
            <person name="Baker S."/>
            <person name="Barry K."/>
            <person name="Bills G."/>
            <person name="Bluhm B."/>
            <person name="Cannon C."/>
            <person name="Castanera R."/>
            <person name="Culley D."/>
            <person name="Daum C."/>
            <person name="Ezra D."/>
            <person name="Gonzalez J."/>
            <person name="Henrissat B."/>
            <person name="Kuo A."/>
            <person name="Liang C."/>
            <person name="Lipzen A."/>
            <person name="Lutzoni F."/>
            <person name="Magnuson J."/>
            <person name="Mondo S."/>
            <person name="Nolan M."/>
            <person name="Ohm R."/>
            <person name="Pangilinan J."/>
            <person name="Park H.-J."/>
            <person name="Ramirez L."/>
            <person name="Alfaro M."/>
            <person name="Sun H."/>
            <person name="Tritt A."/>
            <person name="Yoshinaga Y."/>
            <person name="Zwiers L.-H."/>
            <person name="Turgeon B."/>
            <person name="Goodwin S."/>
            <person name="Spatafora J."/>
            <person name="Crous P."/>
            <person name="Grigoriev I."/>
        </authorList>
    </citation>
    <scope>NUCLEOTIDE SEQUENCE</scope>
    <source>
        <strain evidence="1">CBS 113389</strain>
    </source>
</reference>